<evidence type="ECO:0000313" key="1">
    <source>
        <dbReference type="EMBL" id="KAK7496986.1"/>
    </source>
</evidence>
<organism evidence="1 2">
    <name type="scientific">Batillaria attramentaria</name>
    <dbReference type="NCBI Taxonomy" id="370345"/>
    <lineage>
        <taxon>Eukaryota</taxon>
        <taxon>Metazoa</taxon>
        <taxon>Spiralia</taxon>
        <taxon>Lophotrochozoa</taxon>
        <taxon>Mollusca</taxon>
        <taxon>Gastropoda</taxon>
        <taxon>Caenogastropoda</taxon>
        <taxon>Sorbeoconcha</taxon>
        <taxon>Cerithioidea</taxon>
        <taxon>Batillariidae</taxon>
        <taxon>Batillaria</taxon>
    </lineage>
</organism>
<dbReference type="AlphaFoldDB" id="A0ABD0LCC1"/>
<evidence type="ECO:0000313" key="2">
    <source>
        <dbReference type="Proteomes" id="UP001519460"/>
    </source>
</evidence>
<name>A0ABD0LCC1_9CAEN</name>
<protein>
    <submittedName>
        <fullName evidence="1">Uncharacterized protein</fullName>
    </submittedName>
</protein>
<keyword evidence="2" id="KW-1185">Reference proteome</keyword>
<proteinExistence type="predicted"/>
<dbReference type="Proteomes" id="UP001519460">
    <property type="component" value="Unassembled WGS sequence"/>
</dbReference>
<comment type="caution">
    <text evidence="1">The sequence shown here is derived from an EMBL/GenBank/DDBJ whole genome shotgun (WGS) entry which is preliminary data.</text>
</comment>
<dbReference type="EMBL" id="JACVVK020000062">
    <property type="protein sequence ID" value="KAK7496986.1"/>
    <property type="molecule type" value="Genomic_DNA"/>
</dbReference>
<accession>A0ABD0LCC1</accession>
<gene>
    <name evidence="1" type="ORF">BaRGS_00011722</name>
</gene>
<reference evidence="1 2" key="1">
    <citation type="journal article" date="2023" name="Sci. Data">
        <title>Genome assembly of the Korean intertidal mud-creeper Batillaria attramentaria.</title>
        <authorList>
            <person name="Patra A.K."/>
            <person name="Ho P.T."/>
            <person name="Jun S."/>
            <person name="Lee S.J."/>
            <person name="Kim Y."/>
            <person name="Won Y.J."/>
        </authorList>
    </citation>
    <scope>NUCLEOTIDE SEQUENCE [LARGE SCALE GENOMIC DNA]</scope>
    <source>
        <strain evidence="1">Wonlab-2016</strain>
    </source>
</reference>
<sequence>MESFPGGAAVWNELVRALRWSPDVRIITGFNVSRVCGNGQIGPMAYFNRALIQSQLPKPACAFLPPVYREIFRTTICGLPMRIGFVLCEFDKHVVANPQYKSLEMNASTEWEGKFVKCPKGHVVHDFLSCDVASDCSAESYSTI</sequence>
<feature type="non-terminal residue" evidence="1">
    <location>
        <position position="144"/>
    </location>
</feature>